<dbReference type="GO" id="GO:0006273">
    <property type="term" value="P:lagging strand elongation"/>
    <property type="evidence" value="ECO:0007669"/>
    <property type="project" value="TreeGrafter"/>
</dbReference>
<keyword evidence="5" id="KW-1185">Reference proteome</keyword>
<dbReference type="Proteomes" id="UP000243459">
    <property type="component" value="Chromosome 1"/>
</dbReference>
<dbReference type="GO" id="GO:0005524">
    <property type="term" value="F:ATP binding"/>
    <property type="evidence" value="ECO:0007669"/>
    <property type="project" value="InterPro"/>
</dbReference>
<dbReference type="OMA" id="EFQGVCR"/>
<comment type="similarity">
    <text evidence="1">Belongs to the ATP-dependent DNA ligase family.</text>
</comment>
<dbReference type="GO" id="GO:0006281">
    <property type="term" value="P:DNA repair"/>
    <property type="evidence" value="ECO:0007669"/>
    <property type="project" value="InterPro"/>
</dbReference>
<evidence type="ECO:0000256" key="1">
    <source>
        <dbReference type="ARBA" id="ARBA00007572"/>
    </source>
</evidence>
<protein>
    <recommendedName>
        <fullName evidence="3">ATP-dependent DNA ligase family profile domain-containing protein</fullName>
    </recommendedName>
</protein>
<dbReference type="Pfam" id="PF01068">
    <property type="entry name" value="DNA_ligase_A_M"/>
    <property type="match status" value="1"/>
</dbReference>
<evidence type="ECO:0000313" key="4">
    <source>
        <dbReference type="EMBL" id="ONK80779.1"/>
    </source>
</evidence>
<dbReference type="GO" id="GO:0003910">
    <property type="term" value="F:DNA ligase (ATP) activity"/>
    <property type="evidence" value="ECO:0007669"/>
    <property type="project" value="InterPro"/>
</dbReference>
<dbReference type="AlphaFoldDB" id="A0A5P1FUT6"/>
<dbReference type="PROSITE" id="PS50160">
    <property type="entry name" value="DNA_LIGASE_A3"/>
    <property type="match status" value="1"/>
</dbReference>
<dbReference type="PANTHER" id="PTHR45674">
    <property type="entry name" value="DNA LIGASE 1/3 FAMILY MEMBER"/>
    <property type="match status" value="1"/>
</dbReference>
<dbReference type="PANTHER" id="PTHR45674:SF9">
    <property type="entry name" value="DNA LIGASE 3"/>
    <property type="match status" value="1"/>
</dbReference>
<dbReference type="InterPro" id="IPR012340">
    <property type="entry name" value="NA-bd_OB-fold"/>
</dbReference>
<gene>
    <name evidence="4" type="ORF">A4U43_C01F21630</name>
</gene>
<dbReference type="GO" id="GO:0006310">
    <property type="term" value="P:DNA recombination"/>
    <property type="evidence" value="ECO:0007669"/>
    <property type="project" value="InterPro"/>
</dbReference>
<dbReference type="Gramene" id="ONK80779">
    <property type="protein sequence ID" value="ONK80779"/>
    <property type="gene ID" value="A4U43_C01F21630"/>
</dbReference>
<dbReference type="Gene3D" id="3.30.1490.70">
    <property type="match status" value="1"/>
</dbReference>
<sequence length="148" mass="16967">MTREAVRVEADEAYLSNESTVTDINTFFEDACKSSCEGIMAKTLDIDAGYCASKRTDAWLKVKRDYIEELGDSLDLVPIGAWYGNGRKAGWYSPFLMACYNPDAEEFQGVCRVMSGFSDEFYKSELKFQFLLTLRMMRKKVKKEKKRA</sequence>
<evidence type="ECO:0000259" key="3">
    <source>
        <dbReference type="PROSITE" id="PS50160"/>
    </source>
</evidence>
<proteinExistence type="inferred from homology"/>
<keyword evidence="2" id="KW-0436">Ligase</keyword>
<reference evidence="5" key="1">
    <citation type="journal article" date="2017" name="Nat. Commun.">
        <title>The asparagus genome sheds light on the origin and evolution of a young Y chromosome.</title>
        <authorList>
            <person name="Harkess A."/>
            <person name="Zhou J."/>
            <person name="Xu C."/>
            <person name="Bowers J.E."/>
            <person name="Van der Hulst R."/>
            <person name="Ayyampalayam S."/>
            <person name="Mercati F."/>
            <person name="Riccardi P."/>
            <person name="McKain M.R."/>
            <person name="Kakrana A."/>
            <person name="Tang H."/>
            <person name="Ray J."/>
            <person name="Groenendijk J."/>
            <person name="Arikit S."/>
            <person name="Mathioni S.M."/>
            <person name="Nakano M."/>
            <person name="Shan H."/>
            <person name="Telgmann-Rauber A."/>
            <person name="Kanno A."/>
            <person name="Yue Z."/>
            <person name="Chen H."/>
            <person name="Li W."/>
            <person name="Chen Y."/>
            <person name="Xu X."/>
            <person name="Zhang Y."/>
            <person name="Luo S."/>
            <person name="Chen H."/>
            <person name="Gao J."/>
            <person name="Mao Z."/>
            <person name="Pires J.C."/>
            <person name="Luo M."/>
            <person name="Kudrna D."/>
            <person name="Wing R.A."/>
            <person name="Meyers B.C."/>
            <person name="Yi K."/>
            <person name="Kong H."/>
            <person name="Lavrijsen P."/>
            <person name="Sunseri F."/>
            <person name="Falavigna A."/>
            <person name="Ye Y."/>
            <person name="Leebens-Mack J.H."/>
            <person name="Chen G."/>
        </authorList>
    </citation>
    <scope>NUCLEOTIDE SEQUENCE [LARGE SCALE GENOMIC DNA]</scope>
    <source>
        <strain evidence="5">cv. DH0086</strain>
    </source>
</reference>
<evidence type="ECO:0000313" key="5">
    <source>
        <dbReference type="Proteomes" id="UP000243459"/>
    </source>
</evidence>
<name>A0A5P1FUT6_ASPOF</name>
<feature type="domain" description="ATP-dependent DNA ligase family profile" evidence="3">
    <location>
        <begin position="19"/>
        <end position="101"/>
    </location>
</feature>
<dbReference type="Gene3D" id="2.40.50.140">
    <property type="entry name" value="Nucleic acid-binding proteins"/>
    <property type="match status" value="1"/>
</dbReference>
<accession>A0A5P1FUT6</accession>
<dbReference type="SUPFAM" id="SSF56091">
    <property type="entry name" value="DNA ligase/mRNA capping enzyme, catalytic domain"/>
    <property type="match status" value="1"/>
</dbReference>
<dbReference type="InterPro" id="IPR012310">
    <property type="entry name" value="DNA_ligase_ATP-dep_cent"/>
</dbReference>
<dbReference type="EMBL" id="CM007381">
    <property type="protein sequence ID" value="ONK80779.1"/>
    <property type="molecule type" value="Genomic_DNA"/>
</dbReference>
<evidence type="ECO:0000256" key="2">
    <source>
        <dbReference type="ARBA" id="ARBA00022598"/>
    </source>
</evidence>
<organism evidence="4 5">
    <name type="scientific">Asparagus officinalis</name>
    <name type="common">Garden asparagus</name>
    <dbReference type="NCBI Taxonomy" id="4686"/>
    <lineage>
        <taxon>Eukaryota</taxon>
        <taxon>Viridiplantae</taxon>
        <taxon>Streptophyta</taxon>
        <taxon>Embryophyta</taxon>
        <taxon>Tracheophyta</taxon>
        <taxon>Spermatophyta</taxon>
        <taxon>Magnoliopsida</taxon>
        <taxon>Liliopsida</taxon>
        <taxon>Asparagales</taxon>
        <taxon>Asparagaceae</taxon>
        <taxon>Asparagoideae</taxon>
        <taxon>Asparagus</taxon>
    </lineage>
</organism>
<dbReference type="InterPro" id="IPR050191">
    <property type="entry name" value="ATP-dep_DNA_ligase"/>
</dbReference>
<dbReference type="SUPFAM" id="SSF50249">
    <property type="entry name" value="Nucleic acid-binding proteins"/>
    <property type="match status" value="1"/>
</dbReference>